<name>A0AAN7LF98_9MYRT</name>
<sequence length="140" mass="15042">MERHAGGFDPSSSGLASLKRRWGIHRPVPLCDTDTILGCYARPLVVPGLGPPAVGVRGARLGAVLPQGSLHGTSLVNKKEDILAVLLIPNFATIEGGSDPHGHPADHPDYWDHHQVLPHPLHRPYTAGFLFETTQRCPAS</sequence>
<evidence type="ECO:0000313" key="1">
    <source>
        <dbReference type="EMBL" id="KAK4780235.1"/>
    </source>
</evidence>
<comment type="caution">
    <text evidence="1">The sequence shown here is derived from an EMBL/GenBank/DDBJ whole genome shotgun (WGS) entry which is preliminary data.</text>
</comment>
<dbReference type="EMBL" id="JAXIOK010000001">
    <property type="protein sequence ID" value="KAK4780235.1"/>
    <property type="molecule type" value="Genomic_DNA"/>
</dbReference>
<reference evidence="1 2" key="1">
    <citation type="journal article" date="2023" name="Hortic Res">
        <title>Pangenome of water caltrop reveals structural variations and asymmetric subgenome divergence after allopolyploidization.</title>
        <authorList>
            <person name="Zhang X."/>
            <person name="Chen Y."/>
            <person name="Wang L."/>
            <person name="Yuan Y."/>
            <person name="Fang M."/>
            <person name="Shi L."/>
            <person name="Lu R."/>
            <person name="Comes H.P."/>
            <person name="Ma Y."/>
            <person name="Chen Y."/>
            <person name="Huang G."/>
            <person name="Zhou Y."/>
            <person name="Zheng Z."/>
            <person name="Qiu Y."/>
        </authorList>
    </citation>
    <scope>NUCLEOTIDE SEQUENCE [LARGE SCALE GENOMIC DNA]</scope>
    <source>
        <tissue evidence="1">Roots</tissue>
    </source>
</reference>
<gene>
    <name evidence="1" type="ORF">SAY87_016341</name>
</gene>
<dbReference type="Proteomes" id="UP001345219">
    <property type="component" value="Chromosome 13"/>
</dbReference>
<evidence type="ECO:0000313" key="2">
    <source>
        <dbReference type="Proteomes" id="UP001345219"/>
    </source>
</evidence>
<accession>A0AAN7LF98</accession>
<proteinExistence type="predicted"/>
<keyword evidence="2" id="KW-1185">Reference proteome</keyword>
<dbReference type="AlphaFoldDB" id="A0AAN7LF98"/>
<protein>
    <submittedName>
        <fullName evidence="1">Uncharacterized protein</fullName>
    </submittedName>
</protein>
<organism evidence="1 2">
    <name type="scientific">Trapa incisa</name>
    <dbReference type="NCBI Taxonomy" id="236973"/>
    <lineage>
        <taxon>Eukaryota</taxon>
        <taxon>Viridiplantae</taxon>
        <taxon>Streptophyta</taxon>
        <taxon>Embryophyta</taxon>
        <taxon>Tracheophyta</taxon>
        <taxon>Spermatophyta</taxon>
        <taxon>Magnoliopsida</taxon>
        <taxon>eudicotyledons</taxon>
        <taxon>Gunneridae</taxon>
        <taxon>Pentapetalae</taxon>
        <taxon>rosids</taxon>
        <taxon>malvids</taxon>
        <taxon>Myrtales</taxon>
        <taxon>Lythraceae</taxon>
        <taxon>Trapa</taxon>
    </lineage>
</organism>